<evidence type="ECO:0000256" key="10">
    <source>
        <dbReference type="ARBA" id="ARBA00037301"/>
    </source>
</evidence>
<evidence type="ECO:0000256" key="11">
    <source>
        <dbReference type="ARBA" id="ARBA00038854"/>
    </source>
</evidence>
<evidence type="ECO:0000256" key="1">
    <source>
        <dbReference type="ARBA" id="ARBA00004606"/>
    </source>
</evidence>
<comment type="subcellular location">
    <subcellularLocation>
        <location evidence="1">Membrane</location>
        <topology evidence="1">Single-pass type II membrane protein</topology>
    </subcellularLocation>
</comment>
<comment type="function">
    <text evidence="10">Glycosyltransferase which elongates the O-linked glucose attached to EGF-like repeats in the extracellular domain of Notch proteins by catalyzing the addition of xylose.</text>
</comment>
<dbReference type="SUPFAM" id="SSF53448">
    <property type="entry name" value="Nucleotide-diphospho-sugar transferases"/>
    <property type="match status" value="1"/>
</dbReference>
<dbReference type="Proteomes" id="UP001487740">
    <property type="component" value="Unassembled WGS sequence"/>
</dbReference>
<gene>
    <name evidence="13" type="ORF">O3P69_010864</name>
</gene>
<dbReference type="InterPro" id="IPR029044">
    <property type="entry name" value="Nucleotide-diphossugar_trans"/>
</dbReference>
<dbReference type="AlphaFoldDB" id="A0AAW0TGQ2"/>
<keyword evidence="14" id="KW-1185">Reference proteome</keyword>
<keyword evidence="8" id="KW-0472">Membrane</keyword>
<evidence type="ECO:0000256" key="2">
    <source>
        <dbReference type="ARBA" id="ARBA00006351"/>
    </source>
</evidence>
<keyword evidence="9" id="KW-0325">Glycoprotein</keyword>
<comment type="catalytic activity">
    <reaction evidence="12">
        <text>3-O-(beta-D-glucosyl)-L-seryl-[EGF-like domain protein] + UDP-alpha-D-xylose = 3-O-[alpha-D-xylosyl-(1-&gt;3)-beta-D-glucosyl]-L-seryl-[EGF-like domain protein] + UDP + H(+)</text>
        <dbReference type="Rhea" id="RHEA:56064"/>
        <dbReference type="Rhea" id="RHEA-COMP:14610"/>
        <dbReference type="Rhea" id="RHEA-COMP:14611"/>
        <dbReference type="ChEBI" id="CHEBI:15378"/>
        <dbReference type="ChEBI" id="CHEBI:57632"/>
        <dbReference type="ChEBI" id="CHEBI:58223"/>
        <dbReference type="ChEBI" id="CHEBI:140575"/>
        <dbReference type="ChEBI" id="CHEBI:140576"/>
        <dbReference type="EC" id="2.4.2.42"/>
    </reaction>
</comment>
<keyword evidence="5" id="KW-0812">Transmembrane</keyword>
<protein>
    <recommendedName>
        <fullName evidence="11">UDP-D-xylose:beta-D-glucoside alpha-1,3-D-xylosyltransferase</fullName>
        <ecNumber evidence="11">2.4.2.42</ecNumber>
    </recommendedName>
</protein>
<evidence type="ECO:0000256" key="7">
    <source>
        <dbReference type="ARBA" id="ARBA00022989"/>
    </source>
</evidence>
<dbReference type="GO" id="GO:0016020">
    <property type="term" value="C:membrane"/>
    <property type="evidence" value="ECO:0007669"/>
    <property type="project" value="UniProtKB-SubCell"/>
</dbReference>
<evidence type="ECO:0000256" key="9">
    <source>
        <dbReference type="ARBA" id="ARBA00023180"/>
    </source>
</evidence>
<sequence length="317" mass="36259">MNNSQKDANDFQRQLRQTSVLLKSAAALTSQTLTFNILADSYTTYEMVVNLTASWPAAYRQRVVLGDYKEVFYPPGTEEMKNMFRPCATGRLFLAQTFEDKDAMVFLDTDTLFLMPPEELWRKVCAFNLHHVIGIAPCLYLYGPGFKKFPTYGSSGLNAGVLVMNLTRVRGFEGGWTENIKRILDRYKTKLSLPDQDILNILFSNETTAKRLYELGCEWNYREKLCSWGSSRCKRAHKLGVGLMHGAALTFVNGKEQKFQAVFDAWEQHQLGESVVALLARLRTTLRQQKRSWGCSRLLFIDKVLLQGLENTLRGRH</sequence>
<evidence type="ECO:0000256" key="4">
    <source>
        <dbReference type="ARBA" id="ARBA00022679"/>
    </source>
</evidence>
<evidence type="ECO:0000256" key="8">
    <source>
        <dbReference type="ARBA" id="ARBA00023136"/>
    </source>
</evidence>
<keyword evidence="4" id="KW-0808">Transferase</keyword>
<dbReference type="InterPro" id="IPR051993">
    <property type="entry name" value="Glycosyltransferase_8"/>
</dbReference>
<comment type="caution">
    <text evidence="13">The sequence shown here is derived from an EMBL/GenBank/DDBJ whole genome shotgun (WGS) entry which is preliminary data.</text>
</comment>
<accession>A0AAW0TGQ2</accession>
<dbReference type="Pfam" id="PF01501">
    <property type="entry name" value="Glyco_transf_8"/>
    <property type="match status" value="1"/>
</dbReference>
<name>A0AAW0TGQ2_SCYPA</name>
<evidence type="ECO:0000313" key="13">
    <source>
        <dbReference type="EMBL" id="KAK8386521.1"/>
    </source>
</evidence>
<reference evidence="13 14" key="1">
    <citation type="submission" date="2023-03" db="EMBL/GenBank/DDBJ databases">
        <title>High-quality genome of Scylla paramamosain provides insights in environmental adaptation.</title>
        <authorList>
            <person name="Zhang L."/>
        </authorList>
    </citation>
    <scope>NUCLEOTIDE SEQUENCE [LARGE SCALE GENOMIC DNA]</scope>
    <source>
        <strain evidence="13">LZ_2023a</strain>
        <tissue evidence="13">Muscle</tissue>
    </source>
</reference>
<dbReference type="InterPro" id="IPR002495">
    <property type="entry name" value="Glyco_trans_8"/>
</dbReference>
<keyword evidence="3" id="KW-0328">Glycosyltransferase</keyword>
<evidence type="ECO:0000256" key="3">
    <source>
        <dbReference type="ARBA" id="ARBA00022676"/>
    </source>
</evidence>
<dbReference type="PANTHER" id="PTHR46012">
    <property type="entry name" value="IP22168P"/>
    <property type="match status" value="1"/>
</dbReference>
<comment type="similarity">
    <text evidence="2">Belongs to the glycosyltransferase 8 family.</text>
</comment>
<evidence type="ECO:0000256" key="6">
    <source>
        <dbReference type="ARBA" id="ARBA00022968"/>
    </source>
</evidence>
<keyword evidence="7" id="KW-1133">Transmembrane helix</keyword>
<proteinExistence type="inferred from homology"/>
<keyword evidence="6" id="KW-0735">Signal-anchor</keyword>
<dbReference type="EC" id="2.4.2.42" evidence="11"/>
<evidence type="ECO:0000256" key="12">
    <source>
        <dbReference type="ARBA" id="ARBA00049181"/>
    </source>
</evidence>
<dbReference type="PANTHER" id="PTHR46012:SF2">
    <property type="entry name" value="IP22168P"/>
    <property type="match status" value="1"/>
</dbReference>
<evidence type="ECO:0000313" key="14">
    <source>
        <dbReference type="Proteomes" id="UP001487740"/>
    </source>
</evidence>
<dbReference type="GO" id="GO:0140563">
    <property type="term" value="F:UDP-D-xylose:beta-D-glucoside alpha-1,3-D-xylosyltransferase activity"/>
    <property type="evidence" value="ECO:0007669"/>
    <property type="project" value="UniProtKB-EC"/>
</dbReference>
<organism evidence="13 14">
    <name type="scientific">Scylla paramamosain</name>
    <name type="common">Mud crab</name>
    <dbReference type="NCBI Taxonomy" id="85552"/>
    <lineage>
        <taxon>Eukaryota</taxon>
        <taxon>Metazoa</taxon>
        <taxon>Ecdysozoa</taxon>
        <taxon>Arthropoda</taxon>
        <taxon>Crustacea</taxon>
        <taxon>Multicrustacea</taxon>
        <taxon>Malacostraca</taxon>
        <taxon>Eumalacostraca</taxon>
        <taxon>Eucarida</taxon>
        <taxon>Decapoda</taxon>
        <taxon>Pleocyemata</taxon>
        <taxon>Brachyura</taxon>
        <taxon>Eubrachyura</taxon>
        <taxon>Portunoidea</taxon>
        <taxon>Portunidae</taxon>
        <taxon>Portuninae</taxon>
        <taxon>Scylla</taxon>
    </lineage>
</organism>
<dbReference type="EMBL" id="JARAKH010000031">
    <property type="protein sequence ID" value="KAK8386521.1"/>
    <property type="molecule type" value="Genomic_DNA"/>
</dbReference>
<dbReference type="GO" id="GO:0016266">
    <property type="term" value="P:protein O-linked glycosylation via N-acetyl-galactosamine"/>
    <property type="evidence" value="ECO:0007669"/>
    <property type="project" value="TreeGrafter"/>
</dbReference>
<dbReference type="Gene3D" id="3.90.550.10">
    <property type="entry name" value="Spore Coat Polysaccharide Biosynthesis Protein SpsA, Chain A"/>
    <property type="match status" value="1"/>
</dbReference>
<evidence type="ECO:0000256" key="5">
    <source>
        <dbReference type="ARBA" id="ARBA00022692"/>
    </source>
</evidence>